<feature type="region of interest" description="Disordered" evidence="10">
    <location>
        <begin position="1154"/>
        <end position="1205"/>
    </location>
</feature>
<evidence type="ECO:0000313" key="14">
    <source>
        <dbReference type="Proteomes" id="UP000825434"/>
    </source>
</evidence>
<evidence type="ECO:0000259" key="12">
    <source>
        <dbReference type="PROSITE" id="PS50893"/>
    </source>
</evidence>
<evidence type="ECO:0000256" key="1">
    <source>
        <dbReference type="ARBA" id="ARBA00008575"/>
    </source>
</evidence>
<evidence type="ECO:0000313" key="13">
    <source>
        <dbReference type="EMBL" id="QWU87154.1"/>
    </source>
</evidence>
<evidence type="ECO:0000256" key="2">
    <source>
        <dbReference type="ARBA" id="ARBA00009947"/>
    </source>
</evidence>
<keyword evidence="7 11" id="KW-1133">Transmembrane helix</keyword>
<dbReference type="Gene3D" id="1.20.5.1500">
    <property type="match status" value="1"/>
</dbReference>
<feature type="compositionally biased region" description="Acidic residues" evidence="10">
    <location>
        <begin position="942"/>
        <end position="970"/>
    </location>
</feature>
<dbReference type="CDD" id="cd03223">
    <property type="entry name" value="ABCD_peroxisomal_ALDP"/>
    <property type="match status" value="1"/>
</dbReference>
<dbReference type="SMART" id="SM00382">
    <property type="entry name" value="AAA"/>
    <property type="match status" value="1"/>
</dbReference>
<evidence type="ECO:0000256" key="10">
    <source>
        <dbReference type="SAM" id="MobiDB-lite"/>
    </source>
</evidence>
<dbReference type="Proteomes" id="UP000825434">
    <property type="component" value="Chromosome 2"/>
</dbReference>
<reference evidence="13 14" key="1">
    <citation type="submission" date="2021-06" db="EMBL/GenBank/DDBJ databases">
        <title>Candida outbreak in Lebanon.</title>
        <authorList>
            <person name="Finianos M."/>
        </authorList>
    </citation>
    <scope>NUCLEOTIDE SEQUENCE [LARGE SCALE GENOMIC DNA]</scope>
    <source>
        <strain evidence="13">CA3LBN</strain>
    </source>
</reference>
<dbReference type="InterPro" id="IPR037231">
    <property type="entry name" value="NAP-like_sf"/>
</dbReference>
<proteinExistence type="inferred from homology"/>
<feature type="domain" description="ABC transporter" evidence="12">
    <location>
        <begin position="531"/>
        <end position="762"/>
    </location>
</feature>
<feature type="transmembrane region" description="Helical" evidence="11">
    <location>
        <begin position="310"/>
        <end position="329"/>
    </location>
</feature>
<feature type="compositionally biased region" description="Polar residues" evidence="10">
    <location>
        <begin position="820"/>
        <end position="844"/>
    </location>
</feature>
<dbReference type="InterPro" id="IPR036640">
    <property type="entry name" value="ABC1_TM_sf"/>
</dbReference>
<sequence>MVHISRLSSYNREDVRKFLLILKEFVLVYKDNKVTINYQSRPVVLFFGTLIATFGVGAFFTIKSLILRYNEYAYKRSQNRPRLIRQSSTILKNGAREIFVPKGKNSSTRIIIPKPSLDRYAADKYLYKNFYIDQRLKQQNNIFNSKFLNQIIIIWRILIPRFYSKNTYLLLSQCFFLVLRTWLSLIIAKLDGQIVKNLISANGKKFVRDLIYWILIAFPASYTNAAIKYLTNRLSLSFRTNLIRYIHDMYLDKVMTYYKISLSQSDLENIDQYITNDISKFCDSICGLFSSMGKPLIDLFFFSVYLRDNLGTGAIVGIFANYFATAFLLKQYTPSFGKLSAQRTHLEGRYYNEHLNLITNSEEIGFYKGSIIEKAKLKETFEGLMGHVSKEINISFWYSILEDYVLKYTWSAWGYVFAGLPVFLEDLWPKAQQHVDEGESAPAPASKSKVDDKGNMRQFIINKRLMLSLADAGSRLMYSLKDISELTGYTDRVFKLLTELHKAHSPKFDFGSRYGIADIHGTIQHNYSGGVRFEHFPVIIPGSNGSEGTKLIDNLNVHISAHKNLLVLGSNGCGKTSIARIMAGLWPLYYGLMSKPSDDEIFYLPQKSYFTNGNLRDQIIYPSSYDDMLEMGYNDDHLYHILREVKLDYLLTREGNFNVKKDWKDVFSGGEKQRMSIARVLFKNPKFVVLDESTNAVSTDVEDYLFELLQRKKITFITLSHRPLLMKYHDFILEIKNEKGEPDKWIFHDLTSEENLKTIDNEIKDIESKLDQVEEWEKRKADIEKYLDGKYDDIEEEASTAMTASAMSGIRKQGDISKAPTPQNTPSSVANSYLKQQPPSVSTISEEDENNLSKQLANNPALLSMIQGKLGSLVGQQSGYIEGLPAVVKKRVMGLKAVQSQQMKLEAEFQRDLLELEKKYFKKYEPLYERRKDIINGVQEPTADEVEVGESLEEKEEDEEEEEEEEDAEDDTKGIPNFWLTALENLTTVSETITERDSEVLSHLKDIRMEYLETPGFELIFEFDQNSFFSNQVLTKTYHYQAELGYSGDFVYDHADGCEINWKSKENNVTINIERRKQRNKNTKQTRTIEKLTPTESFFNFFDPPKPPKAEESDEEEEEDEEQEADLEARLELDYQLGEEIKDRLIPRAVDWFTGDAVDYGFPEDLEDGEEDEDEFDSEVDSDEDEEEGIDETGPKENPPECKQQ</sequence>
<dbReference type="EMBL" id="CP076662">
    <property type="protein sequence ID" value="QWU87154.1"/>
    <property type="molecule type" value="Genomic_DNA"/>
</dbReference>
<feature type="region of interest" description="Disordered" evidence="10">
    <location>
        <begin position="1096"/>
        <end position="1126"/>
    </location>
</feature>
<dbReference type="PROSITE" id="PS00211">
    <property type="entry name" value="ABC_TRANSPORTER_1"/>
    <property type="match status" value="1"/>
</dbReference>
<dbReference type="InterPro" id="IPR050835">
    <property type="entry name" value="ABC_transporter_sub-D"/>
</dbReference>
<keyword evidence="4 11" id="KW-0812">Transmembrane</keyword>
<dbReference type="InterPro" id="IPR011527">
    <property type="entry name" value="ABC1_TM_dom"/>
</dbReference>
<dbReference type="InterPro" id="IPR027417">
    <property type="entry name" value="P-loop_NTPase"/>
</dbReference>
<organism evidence="13 14">
    <name type="scientific">Candidozyma haemuli</name>
    <dbReference type="NCBI Taxonomy" id="45357"/>
    <lineage>
        <taxon>Eukaryota</taxon>
        <taxon>Fungi</taxon>
        <taxon>Dikarya</taxon>
        <taxon>Ascomycota</taxon>
        <taxon>Saccharomycotina</taxon>
        <taxon>Pichiomycetes</taxon>
        <taxon>Metschnikowiaceae</taxon>
        <taxon>Candidozyma</taxon>
    </lineage>
</organism>
<dbReference type="PROSITE" id="PS50893">
    <property type="entry name" value="ABC_TRANSPORTER_2"/>
    <property type="match status" value="1"/>
</dbReference>
<keyword evidence="9" id="KW-0175">Coiled coil</keyword>
<feature type="coiled-coil region" evidence="9">
    <location>
        <begin position="756"/>
        <end position="786"/>
    </location>
</feature>
<feature type="transmembrane region" description="Helical" evidence="11">
    <location>
        <begin position="210"/>
        <end position="230"/>
    </location>
</feature>
<dbReference type="InterPro" id="IPR003593">
    <property type="entry name" value="AAA+_ATPase"/>
</dbReference>
<feature type="compositionally biased region" description="Acidic residues" evidence="10">
    <location>
        <begin position="1112"/>
        <end position="1126"/>
    </location>
</feature>
<feature type="compositionally biased region" description="Acidic residues" evidence="10">
    <location>
        <begin position="1162"/>
        <end position="1191"/>
    </location>
</feature>
<feature type="region of interest" description="Disordered" evidence="10">
    <location>
        <begin position="807"/>
        <end position="851"/>
    </location>
</feature>
<dbReference type="PANTHER" id="PTHR11384:SF67">
    <property type="entry name" value="ATP-BINDING CASSETTE SUB-FAMILY D MEMBER 1"/>
    <property type="match status" value="1"/>
</dbReference>
<dbReference type="SUPFAM" id="SSF52540">
    <property type="entry name" value="P-loop containing nucleoside triphosphate hydrolases"/>
    <property type="match status" value="1"/>
</dbReference>
<accession>A0ABX8I1R0</accession>
<feature type="region of interest" description="Disordered" evidence="10">
    <location>
        <begin position="935"/>
        <end position="974"/>
    </location>
</feature>
<keyword evidence="3" id="KW-0813">Transport</keyword>
<evidence type="ECO:0000256" key="4">
    <source>
        <dbReference type="ARBA" id="ARBA00022692"/>
    </source>
</evidence>
<feature type="transmembrane region" description="Helical" evidence="11">
    <location>
        <begin position="168"/>
        <end position="190"/>
    </location>
</feature>
<keyword evidence="14" id="KW-1185">Reference proteome</keyword>
<dbReference type="InterPro" id="IPR002164">
    <property type="entry name" value="NAP_family"/>
</dbReference>
<dbReference type="Pfam" id="PF06472">
    <property type="entry name" value="ABC_membrane_2"/>
    <property type="match status" value="1"/>
</dbReference>
<comment type="similarity">
    <text evidence="1">Belongs to the ABC transporter superfamily. ABCD family. Peroxisomal fatty acyl CoA transporter (TC 3.A.1.203) subfamily.</text>
</comment>
<evidence type="ECO:0000256" key="5">
    <source>
        <dbReference type="ARBA" id="ARBA00022741"/>
    </source>
</evidence>
<dbReference type="InterPro" id="IPR003439">
    <property type="entry name" value="ABC_transporter-like_ATP-bd"/>
</dbReference>
<feature type="compositionally biased region" description="Basic and acidic residues" evidence="10">
    <location>
        <begin position="1193"/>
        <end position="1205"/>
    </location>
</feature>
<dbReference type="Gene3D" id="3.30.1120.90">
    <property type="entry name" value="Nucleosome assembly protein"/>
    <property type="match status" value="1"/>
</dbReference>
<dbReference type="Gene3D" id="3.40.50.300">
    <property type="entry name" value="P-loop containing nucleotide triphosphate hydrolases"/>
    <property type="match status" value="1"/>
</dbReference>
<dbReference type="InterPro" id="IPR017871">
    <property type="entry name" value="ABC_transporter-like_CS"/>
</dbReference>
<gene>
    <name evidence="13" type="ORF">CA3LBN_001419</name>
</gene>
<dbReference type="SUPFAM" id="SSF143113">
    <property type="entry name" value="NAP-like"/>
    <property type="match status" value="1"/>
</dbReference>
<evidence type="ECO:0000256" key="3">
    <source>
        <dbReference type="ARBA" id="ARBA00022448"/>
    </source>
</evidence>
<dbReference type="SUPFAM" id="SSF90123">
    <property type="entry name" value="ABC transporter transmembrane region"/>
    <property type="match status" value="1"/>
</dbReference>
<evidence type="ECO:0000256" key="7">
    <source>
        <dbReference type="ARBA" id="ARBA00022989"/>
    </source>
</evidence>
<protein>
    <recommendedName>
        <fullName evidence="12">ABC transporter domain-containing protein</fullName>
    </recommendedName>
</protein>
<evidence type="ECO:0000256" key="9">
    <source>
        <dbReference type="SAM" id="Coils"/>
    </source>
</evidence>
<evidence type="ECO:0000256" key="11">
    <source>
        <dbReference type="SAM" id="Phobius"/>
    </source>
</evidence>
<name>A0ABX8I1R0_9ASCO</name>
<keyword evidence="5" id="KW-0547">Nucleotide-binding</keyword>
<evidence type="ECO:0000256" key="6">
    <source>
        <dbReference type="ARBA" id="ARBA00022840"/>
    </source>
</evidence>
<dbReference type="Pfam" id="PF00956">
    <property type="entry name" value="NAP"/>
    <property type="match status" value="1"/>
</dbReference>
<evidence type="ECO:0000256" key="8">
    <source>
        <dbReference type="ARBA" id="ARBA00023136"/>
    </source>
</evidence>
<comment type="similarity">
    <text evidence="2">Belongs to the nucleosome assembly protein (NAP) family.</text>
</comment>
<dbReference type="Gene3D" id="1.20.1560.10">
    <property type="entry name" value="ABC transporter type 1, transmembrane domain"/>
    <property type="match status" value="1"/>
</dbReference>
<keyword evidence="8 11" id="KW-0472">Membrane</keyword>
<dbReference type="PANTHER" id="PTHR11384">
    <property type="entry name" value="ATP-BINDING CASSETTE, SUB-FAMILY D MEMBER"/>
    <property type="match status" value="1"/>
</dbReference>
<keyword evidence="6" id="KW-0067">ATP-binding</keyword>
<feature type="transmembrane region" description="Helical" evidence="11">
    <location>
        <begin position="43"/>
        <end position="66"/>
    </location>
</feature>
<dbReference type="Pfam" id="PF00005">
    <property type="entry name" value="ABC_tran"/>
    <property type="match status" value="1"/>
</dbReference>